<proteinExistence type="inferred from homology"/>
<dbReference type="Pfam" id="PF00112">
    <property type="entry name" value="Peptidase_C1"/>
    <property type="match status" value="1"/>
</dbReference>
<comment type="similarity">
    <text evidence="1">Belongs to the peptidase C1 family.</text>
</comment>
<dbReference type="InterPro" id="IPR038765">
    <property type="entry name" value="Papain-like_cys_pep_sf"/>
</dbReference>
<evidence type="ECO:0000313" key="3">
    <source>
        <dbReference type="EMBL" id="KAK3021911.1"/>
    </source>
</evidence>
<dbReference type="EMBL" id="JAVXUP010000736">
    <property type="protein sequence ID" value="KAK3021911.1"/>
    <property type="molecule type" value="Genomic_DNA"/>
</dbReference>
<dbReference type="PANTHER" id="PTHR12411">
    <property type="entry name" value="CYSTEINE PROTEASE FAMILY C1-RELATED"/>
    <property type="match status" value="1"/>
</dbReference>
<feature type="domain" description="Peptidase C1A papain C-terminal" evidence="2">
    <location>
        <begin position="6"/>
        <end position="96"/>
    </location>
</feature>
<dbReference type="Proteomes" id="UP001188597">
    <property type="component" value="Unassembled WGS sequence"/>
</dbReference>
<gene>
    <name evidence="3" type="ORF">RJ639_045205</name>
</gene>
<dbReference type="InterPro" id="IPR000668">
    <property type="entry name" value="Peptidase_C1A_C"/>
</dbReference>
<comment type="caution">
    <text evidence="3">The sequence shown here is derived from an EMBL/GenBank/DDBJ whole genome shotgun (WGS) entry which is preliminary data.</text>
</comment>
<evidence type="ECO:0000256" key="1">
    <source>
        <dbReference type="ARBA" id="ARBA00008455"/>
    </source>
</evidence>
<accession>A0AA88W6A2</accession>
<dbReference type="GO" id="GO:0006508">
    <property type="term" value="P:proteolysis"/>
    <property type="evidence" value="ECO:0007669"/>
    <property type="project" value="InterPro"/>
</dbReference>
<dbReference type="InterPro" id="IPR013128">
    <property type="entry name" value="Peptidase_C1A"/>
</dbReference>
<name>A0AA88W6A2_9ASTE</name>
<dbReference type="Gene3D" id="3.90.70.10">
    <property type="entry name" value="Cysteine proteinases"/>
    <property type="match status" value="1"/>
</dbReference>
<keyword evidence="4" id="KW-1185">Reference proteome</keyword>
<reference evidence="3" key="1">
    <citation type="submission" date="2022-12" db="EMBL/GenBank/DDBJ databases">
        <title>Draft genome assemblies for two species of Escallonia (Escalloniales).</title>
        <authorList>
            <person name="Chanderbali A."/>
            <person name="Dervinis C."/>
            <person name="Anghel I."/>
            <person name="Soltis D."/>
            <person name="Soltis P."/>
            <person name="Zapata F."/>
        </authorList>
    </citation>
    <scope>NUCLEOTIDE SEQUENCE</scope>
    <source>
        <strain evidence="3">UCBG64.0493</strain>
        <tissue evidence="3">Leaf</tissue>
    </source>
</reference>
<protein>
    <recommendedName>
        <fullName evidence="2">Peptidase C1A papain C-terminal domain-containing protein</fullName>
    </recommendedName>
</protein>
<evidence type="ECO:0000313" key="4">
    <source>
        <dbReference type="Proteomes" id="UP001188597"/>
    </source>
</evidence>
<organism evidence="3 4">
    <name type="scientific">Escallonia herrerae</name>
    <dbReference type="NCBI Taxonomy" id="1293975"/>
    <lineage>
        <taxon>Eukaryota</taxon>
        <taxon>Viridiplantae</taxon>
        <taxon>Streptophyta</taxon>
        <taxon>Embryophyta</taxon>
        <taxon>Tracheophyta</taxon>
        <taxon>Spermatophyta</taxon>
        <taxon>Magnoliopsida</taxon>
        <taxon>eudicotyledons</taxon>
        <taxon>Gunneridae</taxon>
        <taxon>Pentapetalae</taxon>
        <taxon>asterids</taxon>
        <taxon>campanulids</taxon>
        <taxon>Escalloniales</taxon>
        <taxon>Escalloniaceae</taxon>
        <taxon>Escallonia</taxon>
    </lineage>
</organism>
<dbReference type="GO" id="GO:0008234">
    <property type="term" value="F:cysteine-type peptidase activity"/>
    <property type="evidence" value="ECO:0007669"/>
    <property type="project" value="InterPro"/>
</dbReference>
<evidence type="ECO:0000259" key="2">
    <source>
        <dbReference type="Pfam" id="PF00112"/>
    </source>
</evidence>
<sequence length="98" mass="11075">MQPETRSCWAFADVGAMEGINQLTTDKLISLSEQEIVDYDTTGEDFGCEGRETETAFEYIMRNHGLTNESTYYYVAIDGMCNVTKERSHVANITGYCH</sequence>
<dbReference type="SUPFAM" id="SSF54001">
    <property type="entry name" value="Cysteine proteinases"/>
    <property type="match status" value="1"/>
</dbReference>
<dbReference type="AlphaFoldDB" id="A0AA88W6A2"/>